<accession>A0A5S3WN03</accession>
<reference evidence="1 2" key="1">
    <citation type="submission" date="2018-01" db="EMBL/GenBank/DDBJ databases">
        <authorList>
            <person name="Paulsen S."/>
            <person name="Gram L.K."/>
        </authorList>
    </citation>
    <scope>NUCLEOTIDE SEQUENCE [LARGE SCALE GENOMIC DNA]</scope>
    <source>
        <strain evidence="1 2">S2676</strain>
    </source>
</reference>
<protein>
    <submittedName>
        <fullName evidence="1">Uncharacterized protein</fullName>
    </submittedName>
</protein>
<evidence type="ECO:0000313" key="1">
    <source>
        <dbReference type="EMBL" id="TMP29552.1"/>
    </source>
</evidence>
<organism evidence="1 2">
    <name type="scientific">Pseudoalteromonas rubra</name>
    <dbReference type="NCBI Taxonomy" id="43658"/>
    <lineage>
        <taxon>Bacteria</taxon>
        <taxon>Pseudomonadati</taxon>
        <taxon>Pseudomonadota</taxon>
        <taxon>Gammaproteobacteria</taxon>
        <taxon>Alteromonadales</taxon>
        <taxon>Pseudoalteromonadaceae</taxon>
        <taxon>Pseudoalteromonas</taxon>
    </lineage>
</organism>
<reference evidence="2" key="2">
    <citation type="submission" date="2019-06" db="EMBL/GenBank/DDBJ databases">
        <title>Co-occurence of chitin degradation, pigmentation and bioactivity in marine Pseudoalteromonas.</title>
        <authorList>
            <person name="Sonnenschein E.C."/>
            <person name="Bech P.K."/>
        </authorList>
    </citation>
    <scope>NUCLEOTIDE SEQUENCE [LARGE SCALE GENOMIC DNA]</scope>
    <source>
        <strain evidence="2">S2676</strain>
    </source>
</reference>
<dbReference type="EMBL" id="PNCI01000017">
    <property type="protein sequence ID" value="TMP29552.1"/>
    <property type="molecule type" value="Genomic_DNA"/>
</dbReference>
<dbReference type="OrthoDB" id="6293815at2"/>
<dbReference type="Proteomes" id="UP000310249">
    <property type="component" value="Unassembled WGS sequence"/>
</dbReference>
<dbReference type="RefSeq" id="WP_138550388.1">
    <property type="nucleotide sequence ID" value="NZ_PNCH01000012.1"/>
</dbReference>
<proteinExistence type="predicted"/>
<name>A0A5S3WN03_9GAMM</name>
<sequence length="81" mass="8783">MEVLTMVAKGLVLIAFLGLLTGCQGQLSTHGGGIVLTCEHNERACVQRCQDDYVSADPLQARCIQRCYEQANQCRVSAPAE</sequence>
<comment type="caution">
    <text evidence="1">The sequence shown here is derived from an EMBL/GenBank/DDBJ whole genome shotgun (WGS) entry which is preliminary data.</text>
</comment>
<dbReference type="AlphaFoldDB" id="A0A5S3WN03"/>
<evidence type="ECO:0000313" key="2">
    <source>
        <dbReference type="Proteomes" id="UP000310249"/>
    </source>
</evidence>
<gene>
    <name evidence="1" type="ORF">CWB99_08055</name>
</gene>